<evidence type="ECO:0000313" key="19">
    <source>
        <dbReference type="Proteomes" id="UP000436911"/>
    </source>
</evidence>
<dbReference type="OMA" id="HVEFAVH"/>
<dbReference type="AlphaFoldDB" id="A0A120DDS1"/>
<evidence type="ECO:0000313" key="17">
    <source>
        <dbReference type="Proteomes" id="UP000179454"/>
    </source>
</evidence>
<dbReference type="Proteomes" id="UP000436911">
    <property type="component" value="Unassembled WGS sequence"/>
</dbReference>
<keyword evidence="9 10" id="KW-0472">Membrane</keyword>
<dbReference type="NCBIfam" id="NF009727">
    <property type="entry name" value="PRK13254.1-1"/>
    <property type="match status" value="1"/>
</dbReference>
<evidence type="ECO:0000256" key="6">
    <source>
        <dbReference type="ARBA" id="ARBA00022968"/>
    </source>
</evidence>
<dbReference type="OrthoDB" id="9793584at2"/>
<dbReference type="Proteomes" id="UP000440716">
    <property type="component" value="Unassembled WGS sequence"/>
</dbReference>
<keyword evidence="10" id="KW-1003">Cell membrane</keyword>
<sequence>MTRKQKRLAVIAGGVGFIMVAVLLVLFAFGQSIAYFYMPSDLAKTPVGPGTRIRLGGLVAEGSVKRDTGSTVSFAVTDGTATVPVTYTGILPDLFREGQGVVTEGVFGAGGTLFDADTVLAKHDENYMPKEVADRMKKDGVWKGEGEAK</sequence>
<dbReference type="PANTHER" id="PTHR34128:SF2">
    <property type="entry name" value="CYTOCHROME C-TYPE BIOGENESIS PROTEIN CCME HOMOLOG, MITOCHONDRIAL"/>
    <property type="match status" value="1"/>
</dbReference>
<keyword evidence="7 10" id="KW-1133">Transmembrane helix</keyword>
<evidence type="ECO:0000313" key="16">
    <source>
        <dbReference type="EMBL" id="MVA58141.1"/>
    </source>
</evidence>
<proteinExistence type="inferred from homology"/>
<dbReference type="NCBIfam" id="NF009731">
    <property type="entry name" value="PRK13254.1-5"/>
    <property type="match status" value="1"/>
</dbReference>
<dbReference type="InterPro" id="IPR004329">
    <property type="entry name" value="CcmE"/>
</dbReference>
<dbReference type="GeneID" id="60682063"/>
<evidence type="ECO:0000256" key="11">
    <source>
        <dbReference type="PIRSR" id="PIRSR604329-50"/>
    </source>
</evidence>
<keyword evidence="4 10" id="KW-0479">Metal-binding</keyword>
<dbReference type="Proteomes" id="UP000179536">
    <property type="component" value="Unassembled WGS sequence"/>
</dbReference>
<dbReference type="EMBL" id="QUSG01000001">
    <property type="protein sequence ID" value="KAA3532161.1"/>
    <property type="molecule type" value="Genomic_DNA"/>
</dbReference>
<evidence type="ECO:0000256" key="10">
    <source>
        <dbReference type="HAMAP-Rule" id="MF_01959"/>
    </source>
</evidence>
<feature type="binding site" description="covalent" evidence="10 11">
    <location>
        <position position="123"/>
    </location>
    <ligand>
        <name>heme</name>
        <dbReference type="ChEBI" id="CHEBI:30413"/>
    </ligand>
</feature>
<reference evidence="17 18" key="2">
    <citation type="submission" date="2019-11" db="EMBL/GenBank/DDBJ databases">
        <title>Whole-genome sequencing of Allorhizobium vitis.</title>
        <authorList>
            <person name="Gan H.M."/>
            <person name="Savka M.A."/>
        </authorList>
    </citation>
    <scope>NUCLEOTIDE SEQUENCE [LARGE SCALE GENOMIC DNA]</scope>
    <source>
        <strain evidence="14 18">RF2/1</strain>
        <strain evidence="13 17">T1/7</strain>
    </source>
</reference>
<comment type="function">
    <text evidence="10">Heme chaperone required for the biogenesis of c-type cytochromes. Transiently binds heme delivered by CcmC and transfers the heme to apo-cytochromes in a process facilitated by CcmF and CcmH.</text>
</comment>
<evidence type="ECO:0000313" key="20">
    <source>
        <dbReference type="Proteomes" id="UP000440716"/>
    </source>
</evidence>
<comment type="subcellular location">
    <subcellularLocation>
        <location evidence="10">Cell membrane</location>
        <topology evidence="10">Single-pass type II membrane protein</topology>
    </subcellularLocation>
    <subcellularLocation>
        <location evidence="1">Membrane</location>
    </subcellularLocation>
</comment>
<keyword evidence="6 10" id="KW-0735">Signal-anchor</keyword>
<evidence type="ECO:0000313" key="13">
    <source>
        <dbReference type="EMBL" id="MUO43921.1"/>
    </source>
</evidence>
<dbReference type="SUPFAM" id="SSF82093">
    <property type="entry name" value="Heme chaperone CcmE"/>
    <property type="match status" value="1"/>
</dbReference>
<keyword evidence="5 10" id="KW-0201">Cytochrome c-type biogenesis</keyword>
<evidence type="ECO:0000256" key="3">
    <source>
        <dbReference type="ARBA" id="ARBA00022692"/>
    </source>
</evidence>
<dbReference type="GO" id="GO:0005886">
    <property type="term" value="C:plasma membrane"/>
    <property type="evidence" value="ECO:0007669"/>
    <property type="project" value="UniProtKB-SubCell"/>
</dbReference>
<dbReference type="HAMAP" id="MF_01959">
    <property type="entry name" value="CcmE"/>
    <property type="match status" value="1"/>
</dbReference>
<evidence type="ECO:0000256" key="9">
    <source>
        <dbReference type="ARBA" id="ARBA00023136"/>
    </source>
</evidence>
<dbReference type="SMR" id="A0A120DDS1"/>
<dbReference type="GO" id="GO:0017004">
    <property type="term" value="P:cytochrome complex assembly"/>
    <property type="evidence" value="ECO:0007669"/>
    <property type="project" value="UniProtKB-KW"/>
</dbReference>
<dbReference type="Pfam" id="PF03100">
    <property type="entry name" value="CcmE"/>
    <property type="match status" value="1"/>
</dbReference>
<evidence type="ECO:0000256" key="2">
    <source>
        <dbReference type="ARBA" id="ARBA00022617"/>
    </source>
</evidence>
<dbReference type="InterPro" id="IPR012340">
    <property type="entry name" value="NA-bd_OB-fold"/>
</dbReference>
<evidence type="ECO:0000256" key="4">
    <source>
        <dbReference type="ARBA" id="ARBA00022723"/>
    </source>
</evidence>
<protein>
    <recommendedName>
        <fullName evidence="10">Cytochrome c-type biogenesis protein CcmE</fullName>
    </recommendedName>
    <alternativeName>
        <fullName evidence="10">Cytochrome c maturation protein E</fullName>
    </alternativeName>
    <alternativeName>
        <fullName evidence="10">Heme chaperone CcmE</fullName>
    </alternativeName>
</protein>
<dbReference type="Proteomes" id="UP000179454">
    <property type="component" value="Unassembled WGS sequence"/>
</dbReference>
<dbReference type="InterPro" id="IPR036127">
    <property type="entry name" value="CcmE-like_sf"/>
</dbReference>
<evidence type="ECO:0000256" key="1">
    <source>
        <dbReference type="ARBA" id="ARBA00004370"/>
    </source>
</evidence>
<name>A0A120DDS1_AGRVI</name>
<dbReference type="PANTHER" id="PTHR34128">
    <property type="entry name" value="CYTOCHROME C-TYPE BIOGENESIS PROTEIN CCME HOMOLOG, MITOCHONDRIAL"/>
    <property type="match status" value="1"/>
</dbReference>
<dbReference type="GO" id="GO:0020037">
    <property type="term" value="F:heme binding"/>
    <property type="evidence" value="ECO:0007669"/>
    <property type="project" value="InterPro"/>
</dbReference>
<evidence type="ECO:0000313" key="14">
    <source>
        <dbReference type="EMBL" id="MUP11140.1"/>
    </source>
</evidence>
<keyword evidence="2 10" id="KW-0349">Heme</keyword>
<dbReference type="RefSeq" id="WP_015915397.1">
    <property type="nucleotide sequence ID" value="NZ_AP023268.1"/>
</dbReference>
<comment type="caution">
    <text evidence="16">The sequence shown here is derived from an EMBL/GenBank/DDBJ whole genome shotgun (WGS) entry which is preliminary data.</text>
</comment>
<dbReference type="GO" id="GO:0017003">
    <property type="term" value="P:protein-heme linkage"/>
    <property type="evidence" value="ECO:0007669"/>
    <property type="project" value="UniProtKB-UniRule"/>
</dbReference>
<comment type="similarity">
    <text evidence="10">Belongs to the CcmE/CycJ family.</text>
</comment>
<evidence type="ECO:0000313" key="18">
    <source>
        <dbReference type="Proteomes" id="UP000179536"/>
    </source>
</evidence>
<evidence type="ECO:0000256" key="5">
    <source>
        <dbReference type="ARBA" id="ARBA00022748"/>
    </source>
</evidence>
<evidence type="ECO:0000313" key="12">
    <source>
        <dbReference type="EMBL" id="KAA3532161.1"/>
    </source>
</evidence>
<evidence type="ECO:0000256" key="7">
    <source>
        <dbReference type="ARBA" id="ARBA00022989"/>
    </source>
</evidence>
<feature type="topological domain" description="Cytoplasmic" evidence="10">
    <location>
        <begin position="1"/>
        <end position="7"/>
    </location>
</feature>
<keyword evidence="17" id="KW-1185">Reference proteome</keyword>
<evidence type="ECO:0000313" key="21">
    <source>
        <dbReference type="Proteomes" id="UP000477951"/>
    </source>
</evidence>
<evidence type="ECO:0000256" key="8">
    <source>
        <dbReference type="ARBA" id="ARBA00023004"/>
    </source>
</evidence>
<reference evidence="12 19" key="1">
    <citation type="submission" date="2018-08" db="EMBL/GenBank/DDBJ databases">
        <title>Genome sequencing of Agrobacterium vitis strain ICMP 10754.</title>
        <authorList>
            <person name="Visnovsky S.B."/>
            <person name="Pitman A.R."/>
        </authorList>
    </citation>
    <scope>NUCLEOTIDE SEQUENCE [LARGE SCALE GENOMIC DNA]</scope>
    <source>
        <strain evidence="12 19">ICMP 10754</strain>
    </source>
</reference>
<gene>
    <name evidence="10 16" type="primary">ccmE</name>
    <name evidence="10" type="synonym">cycJ</name>
    <name evidence="14" type="ORF">BBK91_014810</name>
    <name evidence="13" type="ORF">BBL17_019285</name>
    <name evidence="12" type="ORF">DXT89_02085</name>
    <name evidence="16" type="ORF">GOZ88_18720</name>
    <name evidence="15" type="ORF">GOZ90_01410</name>
</gene>
<keyword evidence="8 10" id="KW-0408">Iron</keyword>
<keyword evidence="3 10" id="KW-0812">Transmembrane</keyword>
<feature type="topological domain" description="Extracellular" evidence="10">
    <location>
        <begin position="29"/>
        <end position="149"/>
    </location>
</feature>
<dbReference type="Proteomes" id="UP000477951">
    <property type="component" value="Unassembled WGS sequence"/>
</dbReference>
<dbReference type="EMBL" id="MBFA02000008">
    <property type="protein sequence ID" value="MUP11140.1"/>
    <property type="molecule type" value="Genomic_DNA"/>
</dbReference>
<accession>A0A120DDS1</accession>
<dbReference type="Gene3D" id="2.40.50.140">
    <property type="entry name" value="Nucleic acid-binding proteins"/>
    <property type="match status" value="1"/>
</dbReference>
<feature type="binding site" description="axial binding residue" evidence="10 11">
    <location>
        <position position="127"/>
    </location>
    <ligand>
        <name>heme</name>
        <dbReference type="ChEBI" id="CHEBI:30413"/>
    </ligand>
    <ligandPart>
        <name>Fe</name>
        <dbReference type="ChEBI" id="CHEBI:18248"/>
    </ligandPart>
</feature>
<evidence type="ECO:0000313" key="15">
    <source>
        <dbReference type="EMBL" id="MUZ71321.1"/>
    </source>
</evidence>
<reference evidence="20 21" key="3">
    <citation type="submission" date="2019-12" db="EMBL/GenBank/DDBJ databases">
        <title>Whole-genome sequencing of Allorhizobium vitis.</title>
        <authorList>
            <person name="Gan H.M."/>
            <person name="Szegedi E."/>
            <person name="Burr T."/>
            <person name="Savka M.A."/>
        </authorList>
    </citation>
    <scope>NUCLEOTIDE SEQUENCE [LARGE SCALE GENOMIC DNA]</scope>
    <source>
        <strain evidence="16 20">CG415</strain>
        <strain evidence="15 21">CG516</strain>
    </source>
</reference>
<dbReference type="EMBL" id="WPHR01000001">
    <property type="protein sequence ID" value="MUZ71321.1"/>
    <property type="molecule type" value="Genomic_DNA"/>
</dbReference>
<dbReference type="GO" id="GO:0046872">
    <property type="term" value="F:metal ion binding"/>
    <property type="evidence" value="ECO:0007669"/>
    <property type="project" value="UniProtKB-KW"/>
</dbReference>
<dbReference type="EMBL" id="WPHU01000008">
    <property type="protein sequence ID" value="MVA58141.1"/>
    <property type="molecule type" value="Genomic_DNA"/>
</dbReference>
<dbReference type="EMBL" id="MBFE02000015">
    <property type="protein sequence ID" value="MUO43921.1"/>
    <property type="molecule type" value="Genomic_DNA"/>
</dbReference>
<organism evidence="16 20">
    <name type="scientific">Agrobacterium vitis</name>
    <name type="common">Rhizobium vitis</name>
    <dbReference type="NCBI Taxonomy" id="373"/>
    <lineage>
        <taxon>Bacteria</taxon>
        <taxon>Pseudomonadati</taxon>
        <taxon>Pseudomonadota</taxon>
        <taxon>Alphaproteobacteria</taxon>
        <taxon>Hyphomicrobiales</taxon>
        <taxon>Rhizobiaceae</taxon>
        <taxon>Rhizobium/Agrobacterium group</taxon>
        <taxon>Agrobacterium</taxon>
    </lineage>
</organism>